<keyword evidence="4" id="KW-1185">Reference proteome</keyword>
<dbReference type="STRING" id="1424334.W822_10125"/>
<gene>
    <name evidence="3" type="ORF">W822_10125</name>
</gene>
<accession>V8QU46</accession>
<dbReference type="RefSeq" id="WP_024004995.1">
    <property type="nucleotide sequence ID" value="NZ_KI650979.1"/>
</dbReference>
<keyword evidence="3" id="KW-0808">Transferase</keyword>
<dbReference type="PANTHER" id="PTHR43842">
    <property type="entry name" value="PROPIONYL-COA CARBOXYLASE BETA CHAIN"/>
    <property type="match status" value="1"/>
</dbReference>
<sequence>MNTFEYHGEQWKEEYEELYKRRQMAQAMGGPEALRKHRERGRLNARERMGALLDTGSFREMGKLSGKGRYDENGRFLDMSPVNAIIGTGKIDRRTVVVSGDDYTLRAGSSESTISDKWIYAERMAMTIGTPLIRMVDSAGGSVKLLAQMRGTKIPGYPTWPAIKLLQHVPVVGIALGSCAGLGAMKVLLSHFSVMVRDQAQVFAAGPPVVKQAYGIEIDKNDLGGYKVHRRSALVHNEAVDEADAFAQVRRFLSYLPRNSEQMASRTECQDSPERVEDWLADAIPKDRRKIFDPRKILAAICDTDSIFEIGRWQGGSVITALARVDGYPVGILCSDPKIAGGAMTVAAAYKTERHVKLCDTFGLPIINFVDQPGNATGPEAELQGTLLAAVRVLETIEKANTPWFSVIMRRCFGMAGGMHAPKHFPALNHRVAWPSARWGSIPIEGGVYAAHRREIDQASNPDAKRQELEGQYHHLGSPFRTAEAFGILDIIDPRETRSILCDWVAEAWEVMGQRKSRSTDAR</sequence>
<dbReference type="InterPro" id="IPR051047">
    <property type="entry name" value="AccD/PCCB"/>
</dbReference>
<dbReference type="InterPro" id="IPR029045">
    <property type="entry name" value="ClpP/crotonase-like_dom_sf"/>
</dbReference>
<organism evidence="3 4">
    <name type="scientific">Advenella kashmirensis W13003</name>
    <dbReference type="NCBI Taxonomy" id="1424334"/>
    <lineage>
        <taxon>Bacteria</taxon>
        <taxon>Pseudomonadati</taxon>
        <taxon>Pseudomonadota</taxon>
        <taxon>Betaproteobacteria</taxon>
        <taxon>Burkholderiales</taxon>
        <taxon>Alcaligenaceae</taxon>
    </lineage>
</organism>
<dbReference type="Gene3D" id="3.90.226.10">
    <property type="entry name" value="2-enoyl-CoA Hydratase, Chain A, domain 1"/>
    <property type="match status" value="2"/>
</dbReference>
<dbReference type="PANTHER" id="PTHR43842:SF2">
    <property type="entry name" value="PROPIONYL-COA CARBOXYLASE BETA CHAIN, MITOCHONDRIAL"/>
    <property type="match status" value="1"/>
</dbReference>
<evidence type="ECO:0000259" key="2">
    <source>
        <dbReference type="PROSITE" id="PS50989"/>
    </source>
</evidence>
<evidence type="ECO:0000259" key="1">
    <source>
        <dbReference type="PROSITE" id="PS50980"/>
    </source>
</evidence>
<dbReference type="Proteomes" id="UP000018733">
    <property type="component" value="Unassembled WGS sequence"/>
</dbReference>
<dbReference type="InterPro" id="IPR011763">
    <property type="entry name" value="COA_CT_C"/>
</dbReference>
<evidence type="ECO:0000313" key="3">
    <source>
        <dbReference type="EMBL" id="ETF03152.1"/>
    </source>
</evidence>
<feature type="domain" description="CoA carboxyltransferase C-terminal" evidence="2">
    <location>
        <begin position="275"/>
        <end position="523"/>
    </location>
</feature>
<dbReference type="PROSITE" id="PS50989">
    <property type="entry name" value="COA_CT_CTER"/>
    <property type="match status" value="1"/>
</dbReference>
<dbReference type="InterPro" id="IPR011762">
    <property type="entry name" value="COA_CT_N"/>
</dbReference>
<dbReference type="InterPro" id="IPR034733">
    <property type="entry name" value="AcCoA_carboxyl_beta"/>
</dbReference>
<evidence type="ECO:0000313" key="4">
    <source>
        <dbReference type="Proteomes" id="UP000018733"/>
    </source>
</evidence>
<dbReference type="AlphaFoldDB" id="V8QU46"/>
<dbReference type="Pfam" id="PF01039">
    <property type="entry name" value="Carboxyl_trans"/>
    <property type="match status" value="1"/>
</dbReference>
<feature type="domain" description="CoA carboxyltransferase N-terminal" evidence="1">
    <location>
        <begin position="8"/>
        <end position="268"/>
    </location>
</feature>
<reference evidence="3 4" key="1">
    <citation type="journal article" date="2014" name="Genome Announc.">
        <title>Draft Genome Sequence of Advenella kashmirensis Strain W13003, a Polycyclic Aromatic Hydrocarbon-Degrading Bacterium.</title>
        <authorList>
            <person name="Wang X."/>
            <person name="Jin D."/>
            <person name="Zhou L."/>
            <person name="Wu L."/>
            <person name="An W."/>
            <person name="Zhao L."/>
        </authorList>
    </citation>
    <scope>NUCLEOTIDE SEQUENCE [LARGE SCALE GENOMIC DNA]</scope>
    <source>
        <strain evidence="3 4">W13003</strain>
    </source>
</reference>
<name>V8QU46_9BURK</name>
<dbReference type="SUPFAM" id="SSF52096">
    <property type="entry name" value="ClpP/crotonase"/>
    <property type="match status" value="2"/>
</dbReference>
<dbReference type="eggNOG" id="COG4799">
    <property type="taxonomic scope" value="Bacteria"/>
</dbReference>
<dbReference type="HOGENOM" id="CLU_018822_6_1_4"/>
<dbReference type="GO" id="GO:0016740">
    <property type="term" value="F:transferase activity"/>
    <property type="evidence" value="ECO:0007669"/>
    <property type="project" value="UniProtKB-KW"/>
</dbReference>
<dbReference type="EMBL" id="AYXT01000009">
    <property type="protein sequence ID" value="ETF03152.1"/>
    <property type="molecule type" value="Genomic_DNA"/>
</dbReference>
<protein>
    <submittedName>
        <fullName evidence="3">Carboxyl transferase</fullName>
    </submittedName>
</protein>
<dbReference type="PROSITE" id="PS50980">
    <property type="entry name" value="COA_CT_NTER"/>
    <property type="match status" value="1"/>
</dbReference>
<comment type="caution">
    <text evidence="3">The sequence shown here is derived from an EMBL/GenBank/DDBJ whole genome shotgun (WGS) entry which is preliminary data.</text>
</comment>
<dbReference type="GO" id="GO:0004658">
    <property type="term" value="F:propionyl-CoA carboxylase activity"/>
    <property type="evidence" value="ECO:0007669"/>
    <property type="project" value="TreeGrafter"/>
</dbReference>
<dbReference type="PATRIC" id="fig|1424334.3.peg.2030"/>
<proteinExistence type="predicted"/>